<evidence type="ECO:0000313" key="2">
    <source>
        <dbReference type="EMBL" id="KAJ4485852.1"/>
    </source>
</evidence>
<proteinExistence type="predicted"/>
<comment type="caution">
    <text evidence="2">The sequence shown here is derived from an EMBL/GenBank/DDBJ whole genome shotgun (WGS) entry which is preliminary data.</text>
</comment>
<dbReference type="InterPro" id="IPR021331">
    <property type="entry name" value="Hva1_TUDOR"/>
</dbReference>
<reference evidence="2" key="1">
    <citation type="submission" date="2022-08" db="EMBL/GenBank/DDBJ databases">
        <title>A Global Phylogenomic Analysis of the Shiitake Genus Lentinula.</title>
        <authorList>
            <consortium name="DOE Joint Genome Institute"/>
            <person name="Sierra-Patev S."/>
            <person name="Min B."/>
            <person name="Naranjo-Ortiz M."/>
            <person name="Looney B."/>
            <person name="Konkel Z."/>
            <person name="Slot J.C."/>
            <person name="Sakamoto Y."/>
            <person name="Steenwyk J.L."/>
            <person name="Rokas A."/>
            <person name="Carro J."/>
            <person name="Camarero S."/>
            <person name="Ferreira P."/>
            <person name="Molpeceres G."/>
            <person name="Ruiz-Duenas F.J."/>
            <person name="Serrano A."/>
            <person name="Henrissat B."/>
            <person name="Drula E."/>
            <person name="Hughes K.W."/>
            <person name="Mata J.L."/>
            <person name="Ishikawa N.K."/>
            <person name="Vargas-Isla R."/>
            <person name="Ushijima S."/>
            <person name="Smith C.A."/>
            <person name="Ahrendt S."/>
            <person name="Andreopoulos W."/>
            <person name="He G."/>
            <person name="Labutti K."/>
            <person name="Lipzen A."/>
            <person name="Ng V."/>
            <person name="Riley R."/>
            <person name="Sandor L."/>
            <person name="Barry K."/>
            <person name="Martinez A.T."/>
            <person name="Xiao Y."/>
            <person name="Gibbons J.G."/>
            <person name="Terashima K."/>
            <person name="Grigoriev I.V."/>
            <person name="Hibbett D.S."/>
        </authorList>
    </citation>
    <scope>NUCLEOTIDE SEQUENCE</scope>
    <source>
        <strain evidence="2">JLM2183</strain>
    </source>
</reference>
<dbReference type="EMBL" id="JAOTPV010000003">
    <property type="protein sequence ID" value="KAJ4485852.1"/>
    <property type="molecule type" value="Genomic_DNA"/>
</dbReference>
<feature type="domain" description="Hypervirulence associated protein TUDOR" evidence="1">
    <location>
        <begin position="13"/>
        <end position="66"/>
    </location>
</feature>
<protein>
    <recommendedName>
        <fullName evidence="1">Hypervirulence associated protein TUDOR domain-containing protein</fullName>
    </recommendedName>
</protein>
<dbReference type="AlphaFoldDB" id="A0A9W9DU95"/>
<evidence type="ECO:0000313" key="3">
    <source>
        <dbReference type="Proteomes" id="UP001150266"/>
    </source>
</evidence>
<dbReference type="Proteomes" id="UP001150266">
    <property type="component" value="Unassembled WGS sequence"/>
</dbReference>
<name>A0A9W9DU95_9AGAR</name>
<evidence type="ECO:0000259" key="1">
    <source>
        <dbReference type="Pfam" id="PF11160"/>
    </source>
</evidence>
<dbReference type="Pfam" id="PF11160">
    <property type="entry name" value="Hva1_TUDOR"/>
    <property type="match status" value="1"/>
</dbReference>
<accession>A0A9W9DU95</accession>
<keyword evidence="3" id="KW-1185">Reference proteome</keyword>
<organism evidence="2 3">
    <name type="scientific">Lentinula aciculospora</name>
    <dbReference type="NCBI Taxonomy" id="153920"/>
    <lineage>
        <taxon>Eukaryota</taxon>
        <taxon>Fungi</taxon>
        <taxon>Dikarya</taxon>
        <taxon>Basidiomycota</taxon>
        <taxon>Agaricomycotina</taxon>
        <taxon>Agaricomycetes</taxon>
        <taxon>Agaricomycetidae</taxon>
        <taxon>Agaricales</taxon>
        <taxon>Marasmiineae</taxon>
        <taxon>Omphalotaceae</taxon>
        <taxon>Lentinula</taxon>
    </lineage>
</organism>
<dbReference type="OrthoDB" id="10052172at2759"/>
<gene>
    <name evidence="2" type="ORF">J3R30DRAFT_3697276</name>
</gene>
<sequence>MSPKQAQTTYDVGDHVQYKAVGGGKGTTSTTQGEIKEVITHKQPAGDRGLQVNASAEDPRYVIRNDNASFSMYMRTFLMILTWLFH</sequence>